<dbReference type="PROSITE" id="PS51767">
    <property type="entry name" value="PEPTIDASE_A1"/>
    <property type="match status" value="1"/>
</dbReference>
<dbReference type="PANTHER" id="PTHR47966:SF51">
    <property type="entry name" value="BETA-SITE APP-CLEAVING ENZYME, ISOFORM A-RELATED"/>
    <property type="match status" value="1"/>
</dbReference>
<sequence length="183" mass="20333">MFEHRGNYTFDCKLSHTCKQAKYPTYPLNVSYGTGQIKGRVDIDSVCFDTDPRWCISEQMFICASQVLDMDGFLIDGILGMAWPSIAVDHIPTPMESIFADKILYLIGAEESVGVECSQTSGYPTIAFSVGRHKFILGGQQYFVESGKFIVSDGSWILGDAFMSNFYTIFDHANKSVGFAKLA</sequence>
<dbReference type="OrthoDB" id="2747330at2759"/>
<organism evidence="5">
    <name type="scientific">Haemonchus placei</name>
    <name type="common">Barber's pole worm</name>
    <dbReference type="NCBI Taxonomy" id="6290"/>
    <lineage>
        <taxon>Eukaryota</taxon>
        <taxon>Metazoa</taxon>
        <taxon>Ecdysozoa</taxon>
        <taxon>Nematoda</taxon>
        <taxon>Chromadorea</taxon>
        <taxon>Rhabditida</taxon>
        <taxon>Rhabditina</taxon>
        <taxon>Rhabditomorpha</taxon>
        <taxon>Strongyloidea</taxon>
        <taxon>Trichostrongylidae</taxon>
        <taxon>Haemonchus</taxon>
    </lineage>
</organism>
<reference evidence="3 4" key="2">
    <citation type="submission" date="2018-11" db="EMBL/GenBank/DDBJ databases">
        <authorList>
            <consortium name="Pathogen Informatics"/>
        </authorList>
    </citation>
    <scope>NUCLEOTIDE SEQUENCE [LARGE SCALE GENOMIC DNA]</scope>
    <source>
        <strain evidence="3 4">MHpl1</strain>
    </source>
</reference>
<name>A0A0N4WFW9_HAEPC</name>
<dbReference type="GO" id="GO:0004190">
    <property type="term" value="F:aspartic-type endopeptidase activity"/>
    <property type="evidence" value="ECO:0007669"/>
    <property type="project" value="InterPro"/>
</dbReference>
<dbReference type="Pfam" id="PF00026">
    <property type="entry name" value="Asp"/>
    <property type="match status" value="2"/>
</dbReference>
<protein>
    <submittedName>
        <fullName evidence="5">Peptidase A1 domain-containing protein</fullName>
    </submittedName>
</protein>
<comment type="similarity">
    <text evidence="1">Belongs to the peptidase A1 family.</text>
</comment>
<dbReference type="STRING" id="6290.A0A0N4WFW9"/>
<accession>A0A0N4WFW9</accession>
<dbReference type="AlphaFoldDB" id="A0A0N4WFW9"/>
<evidence type="ECO:0000313" key="5">
    <source>
        <dbReference type="WBParaSite" id="HPLM_0000965801-mRNA-1"/>
    </source>
</evidence>
<reference evidence="5" key="1">
    <citation type="submission" date="2017-02" db="UniProtKB">
        <authorList>
            <consortium name="WormBaseParasite"/>
        </authorList>
    </citation>
    <scope>IDENTIFICATION</scope>
</reference>
<dbReference type="Proteomes" id="UP000268014">
    <property type="component" value="Unassembled WGS sequence"/>
</dbReference>
<evidence type="ECO:0000259" key="2">
    <source>
        <dbReference type="PROSITE" id="PS51767"/>
    </source>
</evidence>
<gene>
    <name evidence="3" type="ORF">HPLM_LOCUS9650</name>
</gene>
<proteinExistence type="inferred from homology"/>
<dbReference type="InterPro" id="IPR021109">
    <property type="entry name" value="Peptidase_aspartic_dom_sf"/>
</dbReference>
<dbReference type="PANTHER" id="PTHR47966">
    <property type="entry name" value="BETA-SITE APP-CLEAVING ENZYME, ISOFORM A-RELATED"/>
    <property type="match status" value="1"/>
</dbReference>
<evidence type="ECO:0000256" key="1">
    <source>
        <dbReference type="ARBA" id="ARBA00007447"/>
    </source>
</evidence>
<keyword evidence="4" id="KW-1185">Reference proteome</keyword>
<dbReference type="InterPro" id="IPR001461">
    <property type="entry name" value="Aspartic_peptidase_A1"/>
</dbReference>
<dbReference type="SUPFAM" id="SSF50630">
    <property type="entry name" value="Acid proteases"/>
    <property type="match status" value="1"/>
</dbReference>
<evidence type="ECO:0000313" key="4">
    <source>
        <dbReference type="Proteomes" id="UP000268014"/>
    </source>
</evidence>
<dbReference type="GO" id="GO:0006508">
    <property type="term" value="P:proteolysis"/>
    <property type="evidence" value="ECO:0007669"/>
    <property type="project" value="InterPro"/>
</dbReference>
<evidence type="ECO:0000313" key="3">
    <source>
        <dbReference type="EMBL" id="VDO38059.1"/>
    </source>
</evidence>
<dbReference type="InterPro" id="IPR033121">
    <property type="entry name" value="PEPTIDASE_A1"/>
</dbReference>
<dbReference type="EMBL" id="UZAF01017114">
    <property type="protein sequence ID" value="VDO38059.1"/>
    <property type="molecule type" value="Genomic_DNA"/>
</dbReference>
<feature type="domain" description="Peptidase A1" evidence="2">
    <location>
        <begin position="1"/>
        <end position="180"/>
    </location>
</feature>
<dbReference type="Gene3D" id="2.40.70.10">
    <property type="entry name" value="Acid Proteases"/>
    <property type="match status" value="2"/>
</dbReference>
<dbReference type="WBParaSite" id="HPLM_0000965801-mRNA-1">
    <property type="protein sequence ID" value="HPLM_0000965801-mRNA-1"/>
    <property type="gene ID" value="HPLM_0000965801"/>
</dbReference>